<organism evidence="3 4">
    <name type="scientific">Pseudonocardia kunmingensis</name>
    <dbReference type="NCBI Taxonomy" id="630975"/>
    <lineage>
        <taxon>Bacteria</taxon>
        <taxon>Bacillati</taxon>
        <taxon>Actinomycetota</taxon>
        <taxon>Actinomycetes</taxon>
        <taxon>Pseudonocardiales</taxon>
        <taxon>Pseudonocardiaceae</taxon>
        <taxon>Pseudonocardia</taxon>
    </lineage>
</organism>
<dbReference type="InterPro" id="IPR052369">
    <property type="entry name" value="UG_Glycosaminoglycan_Hydrolase"/>
</dbReference>
<evidence type="ECO:0000313" key="3">
    <source>
        <dbReference type="EMBL" id="TQM13296.1"/>
    </source>
</evidence>
<evidence type="ECO:0000313" key="4">
    <source>
        <dbReference type="Proteomes" id="UP000315677"/>
    </source>
</evidence>
<dbReference type="GO" id="GO:0052757">
    <property type="term" value="F:chondroitin hydrolase activity"/>
    <property type="evidence" value="ECO:0007669"/>
    <property type="project" value="TreeGrafter"/>
</dbReference>
<proteinExistence type="inferred from homology"/>
<dbReference type="InterPro" id="IPR008928">
    <property type="entry name" value="6-hairpin_glycosidase_sf"/>
</dbReference>
<sequence length="397" mass="43641">MTTTHDTTARQEVAHRAMDQVRVGCQQVVRLMQQAPDGAVPRFSYRTGGYELAPAYQPDSWATFQWVGFLTGRLWLVAEHFGDEGIARVASRLAYSVADCLSRRPPGFSAAGCDLFYAACLGARCSGDAALAATARAAVDRYAENFDRRVGVFFQVPGVNRAVIDTGLNLLPFYWAAGDDPARQEIAVRHNATLLAAGIVRPEGSTYQAIEFDLSTGEPVRRWNMQGYSDESTWARGQSWALHNYVNVYEATGDPGFLEVARRVCRWYVDHLPGDHVPFYDFADPQAPAVPRDSCSASIAANALLRLARLDPESAGWAQPAGDAIVDELLLNYLSPGGVLLHGSWGPLAPEKVGARISRFPLEDVMPYGNYWVVEALYRRLHDDWALLALDGNRASS</sequence>
<protein>
    <submittedName>
        <fullName evidence="3">Unsaturated chondroitin disaccharide hydrolase</fullName>
    </submittedName>
</protein>
<keyword evidence="1 3" id="KW-0378">Hydrolase</keyword>
<dbReference type="EMBL" id="VFPA01000001">
    <property type="protein sequence ID" value="TQM13296.1"/>
    <property type="molecule type" value="Genomic_DNA"/>
</dbReference>
<accession>A0A543DVF5</accession>
<keyword evidence="4" id="KW-1185">Reference proteome</keyword>
<dbReference type="AlphaFoldDB" id="A0A543DVF5"/>
<dbReference type="RefSeq" id="WP_170231124.1">
    <property type="nucleotide sequence ID" value="NZ_VFPA01000001.1"/>
</dbReference>
<name>A0A543DVF5_9PSEU</name>
<dbReference type="GO" id="GO:0000272">
    <property type="term" value="P:polysaccharide catabolic process"/>
    <property type="evidence" value="ECO:0007669"/>
    <property type="project" value="TreeGrafter"/>
</dbReference>
<evidence type="ECO:0000256" key="1">
    <source>
        <dbReference type="ARBA" id="ARBA00022801"/>
    </source>
</evidence>
<dbReference type="Gene3D" id="1.50.10.10">
    <property type="match status" value="1"/>
</dbReference>
<comment type="caution">
    <text evidence="3">The sequence shown here is derived from an EMBL/GenBank/DDBJ whole genome shotgun (WGS) entry which is preliminary data.</text>
</comment>
<dbReference type="PANTHER" id="PTHR36845">
    <property type="entry name" value="HYDROLASE, PUTATIVE (AFU_ORTHOLOGUE AFUA_7G05090)-RELATED"/>
    <property type="match status" value="1"/>
</dbReference>
<dbReference type="Proteomes" id="UP000315677">
    <property type="component" value="Unassembled WGS sequence"/>
</dbReference>
<reference evidence="3 4" key="1">
    <citation type="submission" date="2019-06" db="EMBL/GenBank/DDBJ databases">
        <title>Sequencing the genomes of 1000 actinobacteria strains.</title>
        <authorList>
            <person name="Klenk H.-P."/>
        </authorList>
    </citation>
    <scope>NUCLEOTIDE SEQUENCE [LARGE SCALE GENOMIC DNA]</scope>
    <source>
        <strain evidence="3 4">DSM 45301</strain>
    </source>
</reference>
<dbReference type="InterPro" id="IPR012341">
    <property type="entry name" value="6hp_glycosidase-like_sf"/>
</dbReference>
<gene>
    <name evidence="3" type="ORF">FB558_0028</name>
</gene>
<dbReference type="SUPFAM" id="SSF48208">
    <property type="entry name" value="Six-hairpin glycosidases"/>
    <property type="match status" value="1"/>
</dbReference>
<comment type="similarity">
    <text evidence="2">Belongs to the glycosyl hydrolase 88 family.</text>
</comment>
<dbReference type="PANTHER" id="PTHR36845:SF1">
    <property type="entry name" value="HYDROLASE, PUTATIVE (AFU_ORTHOLOGUE AFUA_7G05090)-RELATED"/>
    <property type="match status" value="1"/>
</dbReference>
<evidence type="ECO:0000256" key="2">
    <source>
        <dbReference type="ARBA" id="ARBA00038358"/>
    </source>
</evidence>